<dbReference type="AlphaFoldDB" id="A0A1X2HSM4"/>
<name>A0A1X2HSM4_SYNRA</name>
<dbReference type="Proteomes" id="UP000242180">
    <property type="component" value="Unassembled WGS sequence"/>
</dbReference>
<feature type="region of interest" description="Disordered" evidence="1">
    <location>
        <begin position="88"/>
        <end position="155"/>
    </location>
</feature>
<dbReference type="CDD" id="cd14688">
    <property type="entry name" value="bZIP_YAP"/>
    <property type="match status" value="1"/>
</dbReference>
<feature type="compositionally biased region" description="Polar residues" evidence="1">
    <location>
        <begin position="110"/>
        <end position="123"/>
    </location>
</feature>
<reference evidence="3 4" key="1">
    <citation type="submission" date="2016-07" db="EMBL/GenBank/DDBJ databases">
        <title>Pervasive Adenine N6-methylation of Active Genes in Fungi.</title>
        <authorList>
            <consortium name="DOE Joint Genome Institute"/>
            <person name="Mondo S.J."/>
            <person name="Dannebaum R.O."/>
            <person name="Kuo R.C."/>
            <person name="Labutti K."/>
            <person name="Haridas S."/>
            <person name="Kuo A."/>
            <person name="Salamov A."/>
            <person name="Ahrendt S.R."/>
            <person name="Lipzen A."/>
            <person name="Sullivan W."/>
            <person name="Andreopoulos W.B."/>
            <person name="Clum A."/>
            <person name="Lindquist E."/>
            <person name="Daum C."/>
            <person name="Ramamoorthy G.K."/>
            <person name="Gryganskyi A."/>
            <person name="Culley D."/>
            <person name="Magnuson J.K."/>
            <person name="James T.Y."/>
            <person name="O'Malley M.A."/>
            <person name="Stajich J.E."/>
            <person name="Spatafora J.W."/>
            <person name="Visel A."/>
            <person name="Grigoriev I.V."/>
        </authorList>
    </citation>
    <scope>NUCLEOTIDE SEQUENCE [LARGE SCALE GENOMIC DNA]</scope>
    <source>
        <strain evidence="3 4">NRRL 2496</strain>
    </source>
</reference>
<dbReference type="Gene3D" id="1.20.5.170">
    <property type="match status" value="1"/>
</dbReference>
<accession>A0A1X2HSM4</accession>
<evidence type="ECO:0000256" key="1">
    <source>
        <dbReference type="SAM" id="MobiDB-lite"/>
    </source>
</evidence>
<dbReference type="EMBL" id="MCGN01000001">
    <property type="protein sequence ID" value="ORZ02577.1"/>
    <property type="molecule type" value="Genomic_DNA"/>
</dbReference>
<evidence type="ECO:0000259" key="2">
    <source>
        <dbReference type="PROSITE" id="PS50217"/>
    </source>
</evidence>
<evidence type="ECO:0000313" key="3">
    <source>
        <dbReference type="EMBL" id="ORZ02577.1"/>
    </source>
</evidence>
<feature type="compositionally biased region" description="Low complexity" evidence="1">
    <location>
        <begin position="17"/>
        <end position="53"/>
    </location>
</feature>
<feature type="compositionally biased region" description="Basic and acidic residues" evidence="1">
    <location>
        <begin position="269"/>
        <end position="278"/>
    </location>
</feature>
<feature type="region of interest" description="Disordered" evidence="1">
    <location>
        <begin position="1"/>
        <end position="55"/>
    </location>
</feature>
<dbReference type="InterPro" id="IPR004827">
    <property type="entry name" value="bZIP"/>
</dbReference>
<dbReference type="OrthoDB" id="2593073at2759"/>
<dbReference type="PROSITE" id="PS50217">
    <property type="entry name" value="BZIP"/>
    <property type="match status" value="1"/>
</dbReference>
<dbReference type="Pfam" id="PF00170">
    <property type="entry name" value="bZIP_1"/>
    <property type="match status" value="1"/>
</dbReference>
<feature type="compositionally biased region" description="Polar residues" evidence="1">
    <location>
        <begin position="543"/>
        <end position="573"/>
    </location>
</feature>
<keyword evidence="4" id="KW-1185">Reference proteome</keyword>
<organism evidence="3 4">
    <name type="scientific">Syncephalastrum racemosum</name>
    <name type="common">Filamentous fungus</name>
    <dbReference type="NCBI Taxonomy" id="13706"/>
    <lineage>
        <taxon>Eukaryota</taxon>
        <taxon>Fungi</taxon>
        <taxon>Fungi incertae sedis</taxon>
        <taxon>Mucoromycota</taxon>
        <taxon>Mucoromycotina</taxon>
        <taxon>Mucoromycetes</taxon>
        <taxon>Mucorales</taxon>
        <taxon>Syncephalastraceae</taxon>
        <taxon>Syncephalastrum</taxon>
    </lineage>
</organism>
<comment type="caution">
    <text evidence="3">The sequence shown here is derived from an EMBL/GenBank/DDBJ whole genome shotgun (WGS) entry which is preliminary data.</text>
</comment>
<dbReference type="PANTHER" id="PTHR38116:SF9">
    <property type="entry name" value="BZIP DOMAIN-CONTAINING PROTEIN"/>
    <property type="match status" value="1"/>
</dbReference>
<dbReference type="GO" id="GO:0003700">
    <property type="term" value="F:DNA-binding transcription factor activity"/>
    <property type="evidence" value="ECO:0007669"/>
    <property type="project" value="InterPro"/>
</dbReference>
<feature type="region of interest" description="Disordered" evidence="1">
    <location>
        <begin position="530"/>
        <end position="592"/>
    </location>
</feature>
<gene>
    <name evidence="3" type="ORF">BCR43DRAFT_465715</name>
</gene>
<sequence length="592" mass="67234">MESYLSELDSIIEQQRSHSQQDSQPQQQVPQQPWTQSPSFTNQQQQQQQQQQQTDPAAFFNELPPQALPGQHPSLFMPTNVDPAIPYGFMPPGMSLPQQHHHQQQQHQQTIPISCSINSNSQPVKIRKKPGRKPNPASPALRKAQNRAAQRAFRERKERHLRDLETTIRTMREQRATMSKELKQLKTDLDGCKVENWYLRGIVLTLQFVCLHHNIQIPYHAPYLSESALSEMARTSPHAIEAYVNAYMKNNAELKTTVSTHVTNGNHYATEEEHHQEGQEEEEEDALRRTERGDSVFSDNKTTDEVPALYVNDDAFAPGSVSPQHPTQYGDSDSAMAEANEAEVKVEGSADTAEQWLSFAEKMAEEKKKGESASSLAAIQRLRIQLRVQSTLSQFGQLPSVRLQPTLLQLAVPHDPRIDLIPTAHMRDRMIIFRDIMDYDRCFNMLLNGATYHGGDPTLAESWELPADFFSEYWYLAINYDYSKTNQWRIQKGLPEVRGGMQEAVHSDPSEHSSWTDDDVFKQFMEPIPELQPLPTRRPGPEQSRQQEQPDSASRSDIYQSAASPGGQPQLQSPGIDAMLDLMNSLSTDIPH</sequence>
<dbReference type="SUPFAM" id="SSF57959">
    <property type="entry name" value="Leucine zipper domain"/>
    <property type="match status" value="1"/>
</dbReference>
<proteinExistence type="predicted"/>
<dbReference type="SMART" id="SM00338">
    <property type="entry name" value="BRLZ"/>
    <property type="match status" value="1"/>
</dbReference>
<dbReference type="InParanoid" id="A0A1X2HSM4"/>
<feature type="domain" description="BZIP" evidence="2">
    <location>
        <begin position="142"/>
        <end position="190"/>
    </location>
</feature>
<dbReference type="PROSITE" id="PS00036">
    <property type="entry name" value="BZIP_BASIC"/>
    <property type="match status" value="1"/>
</dbReference>
<feature type="region of interest" description="Disordered" evidence="1">
    <location>
        <begin position="269"/>
        <end position="304"/>
    </location>
</feature>
<dbReference type="InterPro" id="IPR046347">
    <property type="entry name" value="bZIP_sf"/>
</dbReference>
<evidence type="ECO:0000313" key="4">
    <source>
        <dbReference type="Proteomes" id="UP000242180"/>
    </source>
</evidence>
<dbReference type="PANTHER" id="PTHR38116">
    <property type="entry name" value="CHROMOSOME 7, WHOLE GENOME SHOTGUN SEQUENCE"/>
    <property type="match status" value="1"/>
</dbReference>
<protein>
    <recommendedName>
        <fullName evidence="2">BZIP domain-containing protein</fullName>
    </recommendedName>
</protein>